<protein>
    <submittedName>
        <fullName evidence="2">Alginate export</fullName>
    </submittedName>
</protein>
<accession>A0A1M4YH70</accession>
<evidence type="ECO:0000313" key="3">
    <source>
        <dbReference type="Proteomes" id="UP000184368"/>
    </source>
</evidence>
<dbReference type="STRING" id="1302690.BUE76_15535"/>
<proteinExistence type="predicted"/>
<dbReference type="OrthoDB" id="1070463at2"/>
<dbReference type="AlphaFoldDB" id="A0A1M4YH70"/>
<evidence type="ECO:0000313" key="2">
    <source>
        <dbReference type="EMBL" id="SHF04786.1"/>
    </source>
</evidence>
<dbReference type="RefSeq" id="WP_073041479.1">
    <property type="nucleotide sequence ID" value="NZ_FQUO01000004.1"/>
</dbReference>
<dbReference type="EMBL" id="FQUO01000004">
    <property type="protein sequence ID" value="SHF04786.1"/>
    <property type="molecule type" value="Genomic_DNA"/>
</dbReference>
<name>A0A1M4YH70_9BACT</name>
<evidence type="ECO:0000259" key="1">
    <source>
        <dbReference type="Pfam" id="PF13372"/>
    </source>
</evidence>
<sequence>MKRKWISFGLFGLCWTAGTPLQAQLSIGAQVRTRTELRGGQGAPLPKGATPAFFTSQRSRLSMGFNSYRLKLGLTAQDVRVWGQDASTINRTTTADNNALMLHEAWAEIALLDTTVKAQTLNLKLGRQEWVYDDSRLLGNLDWLQQARRHDGALLKYDKATLSVHAGLAFNQNKEGATGTNYNNTPPGNYTATTNGGSMYKSLQFLYAAKKYKAGSTSFLFLADQFNKYHMNTANGATTKVFDKGTVSRFTTGLYTNTNIGKTNLSASAYYQFGKNNTLQQTSAYLLSVAAMKTVSKKLAAGAGVDYTSGGTKGSTSKAFDPLYGTPHKFWGLMDYFYVANPFGKGGLVDYYLKSKYKASEKLGLTADLHQFNSATAIAIDGKNSSNRSFGQELDLVANYTITKQIGIEAGYAHFFSTSLLTAPAVKNIANARSNANWAYVMVNIKPEFLFKQ</sequence>
<dbReference type="Pfam" id="PF13372">
    <property type="entry name" value="Alginate_exp"/>
    <property type="match status" value="1"/>
</dbReference>
<feature type="domain" description="Alginate export" evidence="1">
    <location>
        <begin position="24"/>
        <end position="417"/>
    </location>
</feature>
<reference evidence="2 3" key="1">
    <citation type="submission" date="2016-11" db="EMBL/GenBank/DDBJ databases">
        <authorList>
            <person name="Jaros S."/>
            <person name="Januszkiewicz K."/>
            <person name="Wedrychowicz H."/>
        </authorList>
    </citation>
    <scope>NUCLEOTIDE SEQUENCE [LARGE SCALE GENOMIC DNA]</scope>
    <source>
        <strain evidence="2 3">DSM 26897</strain>
    </source>
</reference>
<dbReference type="Proteomes" id="UP000184368">
    <property type="component" value="Unassembled WGS sequence"/>
</dbReference>
<gene>
    <name evidence="2" type="ORF">SAMN05444008_104272</name>
</gene>
<organism evidence="2 3">
    <name type="scientific">Cnuella takakiae</name>
    <dbReference type="NCBI Taxonomy" id="1302690"/>
    <lineage>
        <taxon>Bacteria</taxon>
        <taxon>Pseudomonadati</taxon>
        <taxon>Bacteroidota</taxon>
        <taxon>Chitinophagia</taxon>
        <taxon>Chitinophagales</taxon>
        <taxon>Chitinophagaceae</taxon>
        <taxon>Cnuella</taxon>
    </lineage>
</organism>
<dbReference type="InterPro" id="IPR025388">
    <property type="entry name" value="Alginate_export_dom"/>
</dbReference>
<keyword evidence="3" id="KW-1185">Reference proteome</keyword>